<evidence type="ECO:0000313" key="1">
    <source>
        <dbReference type="Proteomes" id="UP000887580"/>
    </source>
</evidence>
<dbReference type="Proteomes" id="UP000887580">
    <property type="component" value="Unplaced"/>
</dbReference>
<evidence type="ECO:0000313" key="2">
    <source>
        <dbReference type="WBParaSite" id="PS1159_v2.g18518.t1"/>
    </source>
</evidence>
<protein>
    <submittedName>
        <fullName evidence="2">Tight junction protein ZO-1</fullName>
    </submittedName>
</protein>
<dbReference type="WBParaSite" id="PS1159_v2.g18518.t1">
    <property type="protein sequence ID" value="PS1159_v2.g18518.t1"/>
    <property type="gene ID" value="PS1159_v2.g18518"/>
</dbReference>
<sequence>MTEDPSMKFVDPQQPSVSGMTLSSIELGQHLQQTNSKSDEENQSAPTSAKSLNSGNNNNNGSHYFPSFKQLHHQQQNSLGVSDSRRMNQTFTNGYASMRRIIPQQPQPQHQSQQQQQPPPAQVQMYRKEFLVPPQQDDPIDASVSWQMFSVELHRSPAVGFGIAISGGRDNPHFISGDPTILISDVVPSGPAAGLVQLNDRIIFANGQNLENADYATAVAIMKDAHQLNMIVKRRVPVPFIEFEQRTLKFTLSKSRKKDDFGIVLGCKYYIKEITNPKLAEKDPGLKEGDVVLRVNGQSLDGVTLEEATRWLQRSREKLSLVVQRDVRRGTPGSRWSSQNTVYERLGSVSATPRHSPTPMHYTQSANPDMINTARKVSEEFGQNSKRYSDPMSRAFEYPPSTQHQQSLPPGYGAPRSPQMGYVSNNINNPYSESPRLQNNMFPINNNNQLQQQQQQQQRGPSSQTPSVCSSPRMFGGPQRSDCRVVSFTKGRALGIRVIGGNQVGIFVSAVQDDSPAAMHGIKIGDRLLAVNSYSMERVTREQAVEYLLSVGDEVQLKVESAFEEFLTVRNNQLGDNFYIRPHFAYNPSNRRSGGGIPSPLREIAFDEGDILRVTDTLFGGSVGQWKVQKLFSANSTSDTKSSSSHNEEIGVIPNLKKAEEISKDSRMETSTLGRSLFRKKLQTKKTKSLTTQMEDELAAFDIPLPAYERVALKQPTFPRPIVLYGPLADVAKQLLLSNFALKFAGVGDETAKIISLSQIDAIIASGKHAVMSVSPGSVERLHLAQYAPIVIMLDCDSRSRIRDLRSKSGATTNSARKLIEQTQKLKKHHGNLITATIDLQKEDHWFDTLKQTIFTLQDRRVWMPEMRPERPLHEMRLFPIQNLNNDSDADSLKGGDYGITTTSTTSATTNSQQLEMRNQLYSTAGTTTTSNTLDSGGGGMYSTKFDPLSRFQDEFSGMSLNNGNNGTLSSYGNRNPNFYSSSLARSSPYSYSSSRSNYGGSAPSPYDPFINRSNGSQGNSTGGGGGYFDIKQPLSIGDYGSTSTSTNPTYDDTRSRLKSSRTPENLIDYRIAPISADERSTTTTNRTNYDPPFIDDGPPSKSLNLDTDLSEDLSHRNNQNQIKEHVSGLVDWTGGTLHCPESGVELRIPENAISLGSEQHIYVEVCEESAPHNLPLSNKEALMSPLVVCGPQGLKFNCPVELRLPHKFTAGDPMGKNVVLKSGHGSQWTNIELVQPPRSDPSSKFVSVLIKHF</sequence>
<accession>A0AC35FKW7</accession>
<reference evidence="2" key="1">
    <citation type="submission" date="2022-11" db="UniProtKB">
        <authorList>
            <consortium name="WormBaseParasite"/>
        </authorList>
    </citation>
    <scope>IDENTIFICATION</scope>
</reference>
<proteinExistence type="predicted"/>
<name>A0AC35FKW7_9BILA</name>
<organism evidence="1 2">
    <name type="scientific">Panagrolaimus sp. PS1159</name>
    <dbReference type="NCBI Taxonomy" id="55785"/>
    <lineage>
        <taxon>Eukaryota</taxon>
        <taxon>Metazoa</taxon>
        <taxon>Ecdysozoa</taxon>
        <taxon>Nematoda</taxon>
        <taxon>Chromadorea</taxon>
        <taxon>Rhabditida</taxon>
        <taxon>Tylenchina</taxon>
        <taxon>Panagrolaimomorpha</taxon>
        <taxon>Panagrolaimoidea</taxon>
        <taxon>Panagrolaimidae</taxon>
        <taxon>Panagrolaimus</taxon>
    </lineage>
</organism>